<dbReference type="PANTHER" id="PTHR34222:SF99">
    <property type="entry name" value="PROTEIN, PUTATIVE-RELATED"/>
    <property type="match status" value="1"/>
</dbReference>
<accession>A0A834TLJ9</accession>
<dbReference type="AlphaFoldDB" id="A0A834TLJ9"/>
<dbReference type="OrthoDB" id="1430794at2759"/>
<sequence length="352" mass="38768">MAQGGDSVISYFNKINRCWDEMGRLMPLPTCVCGKCTCNLNKKVANLDDTVKLMQFLMGLTSTYDVTSTQILNSSPLPSLNKAYAMVISEEAQRHVNLSYNSGEGSSAMLAKAFQGKDWFKDMKEKKGTMQKRPGANQTNEGVADTPVTQEAKSSSKGDLANMVSYVMKEVQRLNKGKDQKSKKILAKGAAIGKLYYLNICNLNVVSSVSLEKHDCNVNFSILVNASSKNQCNLGAYDSIPIVKCNSIKESENKVMNDLRYQRLGHASLNVLQRINGISTLDLTKSVCETCHNVKQARLPFALSDTRLDDEDSSNNELPLSPTPAINNDILPAANHNIVPVDTHQHVETRIN</sequence>
<evidence type="ECO:0000256" key="1">
    <source>
        <dbReference type="SAM" id="MobiDB-lite"/>
    </source>
</evidence>
<dbReference type="PANTHER" id="PTHR34222">
    <property type="entry name" value="GAG_PRE-INTEGRS DOMAIN-CONTAINING PROTEIN"/>
    <property type="match status" value="1"/>
</dbReference>
<evidence type="ECO:0000313" key="2">
    <source>
        <dbReference type="EMBL" id="KAF7824070.1"/>
    </source>
</evidence>
<evidence type="ECO:0008006" key="4">
    <source>
        <dbReference type="Google" id="ProtNLM"/>
    </source>
</evidence>
<feature type="compositionally biased region" description="Polar residues" evidence="1">
    <location>
        <begin position="136"/>
        <end position="156"/>
    </location>
</feature>
<proteinExistence type="predicted"/>
<evidence type="ECO:0000313" key="3">
    <source>
        <dbReference type="Proteomes" id="UP000634136"/>
    </source>
</evidence>
<name>A0A834TLJ9_9FABA</name>
<dbReference type="Proteomes" id="UP000634136">
    <property type="component" value="Unassembled WGS sequence"/>
</dbReference>
<organism evidence="2 3">
    <name type="scientific">Senna tora</name>
    <dbReference type="NCBI Taxonomy" id="362788"/>
    <lineage>
        <taxon>Eukaryota</taxon>
        <taxon>Viridiplantae</taxon>
        <taxon>Streptophyta</taxon>
        <taxon>Embryophyta</taxon>
        <taxon>Tracheophyta</taxon>
        <taxon>Spermatophyta</taxon>
        <taxon>Magnoliopsida</taxon>
        <taxon>eudicotyledons</taxon>
        <taxon>Gunneridae</taxon>
        <taxon>Pentapetalae</taxon>
        <taxon>rosids</taxon>
        <taxon>fabids</taxon>
        <taxon>Fabales</taxon>
        <taxon>Fabaceae</taxon>
        <taxon>Caesalpinioideae</taxon>
        <taxon>Cassia clade</taxon>
        <taxon>Senna</taxon>
    </lineage>
</organism>
<protein>
    <recommendedName>
        <fullName evidence="4">GAG-pre-integrase domain-containing protein</fullName>
    </recommendedName>
</protein>
<comment type="caution">
    <text evidence="2">The sequence shown here is derived from an EMBL/GenBank/DDBJ whole genome shotgun (WGS) entry which is preliminary data.</text>
</comment>
<gene>
    <name evidence="2" type="ORF">G2W53_022214</name>
</gene>
<keyword evidence="3" id="KW-1185">Reference proteome</keyword>
<dbReference type="EMBL" id="JAAIUW010000007">
    <property type="protein sequence ID" value="KAF7824070.1"/>
    <property type="molecule type" value="Genomic_DNA"/>
</dbReference>
<reference evidence="2" key="1">
    <citation type="submission" date="2020-09" db="EMBL/GenBank/DDBJ databases">
        <title>Genome-Enabled Discovery of Anthraquinone Biosynthesis in Senna tora.</title>
        <authorList>
            <person name="Kang S.-H."/>
            <person name="Pandey R.P."/>
            <person name="Lee C.-M."/>
            <person name="Sim J.-S."/>
            <person name="Jeong J.-T."/>
            <person name="Choi B.-S."/>
            <person name="Jung M."/>
            <person name="Ginzburg D."/>
            <person name="Zhao K."/>
            <person name="Won S.Y."/>
            <person name="Oh T.-J."/>
            <person name="Yu Y."/>
            <person name="Kim N.-H."/>
            <person name="Lee O.R."/>
            <person name="Lee T.-H."/>
            <person name="Bashyal P."/>
            <person name="Kim T.-S."/>
            <person name="Lee W.-H."/>
            <person name="Kawkins C."/>
            <person name="Kim C.-K."/>
            <person name="Kim J.S."/>
            <person name="Ahn B.O."/>
            <person name="Rhee S.Y."/>
            <person name="Sohng J.K."/>
        </authorList>
    </citation>
    <scope>NUCLEOTIDE SEQUENCE</scope>
    <source>
        <tissue evidence="2">Leaf</tissue>
    </source>
</reference>
<feature type="region of interest" description="Disordered" evidence="1">
    <location>
        <begin position="127"/>
        <end position="156"/>
    </location>
</feature>